<dbReference type="GO" id="GO:0009507">
    <property type="term" value="C:chloroplast"/>
    <property type="evidence" value="ECO:0007669"/>
    <property type="project" value="TreeGrafter"/>
</dbReference>
<dbReference type="EMBL" id="JACGCM010002004">
    <property type="protein sequence ID" value="KAF6146181.1"/>
    <property type="molecule type" value="Genomic_DNA"/>
</dbReference>
<dbReference type="PANTHER" id="PTHR36764:SF1">
    <property type="entry name" value="TRNA (ILE)-LYSIDINE SYNTHASE"/>
    <property type="match status" value="1"/>
</dbReference>
<evidence type="ECO:0000256" key="1">
    <source>
        <dbReference type="SAM" id="Coils"/>
    </source>
</evidence>
<dbReference type="PANTHER" id="PTHR36764">
    <property type="entry name" value="TRNA (ILE)-LYSIDINE SYNTHASE"/>
    <property type="match status" value="1"/>
</dbReference>
<reference evidence="3 4" key="1">
    <citation type="journal article" date="2020" name="IScience">
        <title>Genome Sequencing of the Endangered Kingdonia uniflora (Circaeasteraceae, Ranunculales) Reveals Potential Mechanisms of Evolutionary Specialization.</title>
        <authorList>
            <person name="Sun Y."/>
            <person name="Deng T."/>
            <person name="Zhang A."/>
            <person name="Moore M.J."/>
            <person name="Landis J.B."/>
            <person name="Lin N."/>
            <person name="Zhang H."/>
            <person name="Zhang X."/>
            <person name="Huang J."/>
            <person name="Zhang X."/>
            <person name="Sun H."/>
            <person name="Wang H."/>
        </authorList>
    </citation>
    <scope>NUCLEOTIDE SEQUENCE [LARGE SCALE GENOMIC DNA]</scope>
    <source>
        <strain evidence="3">TB1705</strain>
        <tissue evidence="3">Leaf</tissue>
    </source>
</reference>
<name>A0A7J7LU30_9MAGN</name>
<accession>A0A7J7LU30</accession>
<evidence type="ECO:0000313" key="3">
    <source>
        <dbReference type="EMBL" id="KAF6146181.1"/>
    </source>
</evidence>
<evidence type="ECO:0000256" key="2">
    <source>
        <dbReference type="SAM" id="MobiDB-lite"/>
    </source>
</evidence>
<gene>
    <name evidence="3" type="ORF">GIB67_005829</name>
</gene>
<organism evidence="3 4">
    <name type="scientific">Kingdonia uniflora</name>
    <dbReference type="NCBI Taxonomy" id="39325"/>
    <lineage>
        <taxon>Eukaryota</taxon>
        <taxon>Viridiplantae</taxon>
        <taxon>Streptophyta</taxon>
        <taxon>Embryophyta</taxon>
        <taxon>Tracheophyta</taxon>
        <taxon>Spermatophyta</taxon>
        <taxon>Magnoliopsida</taxon>
        <taxon>Ranunculales</taxon>
        <taxon>Circaeasteraceae</taxon>
        <taxon>Kingdonia</taxon>
    </lineage>
</organism>
<keyword evidence="1" id="KW-0175">Coiled coil</keyword>
<dbReference type="AlphaFoldDB" id="A0A7J7LU30"/>
<feature type="coiled-coil region" evidence="1">
    <location>
        <begin position="156"/>
        <end position="193"/>
    </location>
</feature>
<feature type="compositionally biased region" description="Acidic residues" evidence="2">
    <location>
        <begin position="92"/>
        <end position="104"/>
    </location>
</feature>
<proteinExistence type="predicted"/>
<feature type="region of interest" description="Disordered" evidence="2">
    <location>
        <begin position="48"/>
        <end position="114"/>
    </location>
</feature>
<feature type="compositionally biased region" description="Low complexity" evidence="2">
    <location>
        <begin position="343"/>
        <end position="352"/>
    </location>
</feature>
<feature type="region of interest" description="Disordered" evidence="2">
    <location>
        <begin position="229"/>
        <end position="370"/>
    </location>
</feature>
<dbReference type="Proteomes" id="UP000541444">
    <property type="component" value="Unassembled WGS sequence"/>
</dbReference>
<comment type="caution">
    <text evidence="3">The sequence shown here is derived from an EMBL/GenBank/DDBJ whole genome shotgun (WGS) entry which is preliminary data.</text>
</comment>
<evidence type="ECO:0000313" key="4">
    <source>
        <dbReference type="Proteomes" id="UP000541444"/>
    </source>
</evidence>
<feature type="compositionally biased region" description="Low complexity" evidence="2">
    <location>
        <begin position="48"/>
        <end position="70"/>
    </location>
</feature>
<keyword evidence="4" id="KW-1185">Reference proteome</keyword>
<feature type="compositionally biased region" description="Low complexity" evidence="2">
    <location>
        <begin position="262"/>
        <end position="271"/>
    </location>
</feature>
<protein>
    <submittedName>
        <fullName evidence="3">Uncharacterized protein</fullName>
    </submittedName>
</protein>
<sequence length="370" mass="40457">MVAISFYRGNLHKVPDLPRKWLMPKPQISLKDFRCLLRKRLKTSLSYNSPNFNSFSPNLNPNSEQLQQQDQEAKEEEEEVVGDNGCSKAEDDVVDDAPVEEPVGDGDKDQNGLDLDPIGQPPVVAMEIGTSQELAEEKPLDAANPAIEINNNVNLFNENERKKKDLEQKLQVLNQNKHNLVQMLKQILNAEEEMKRRMSMQTLVSRPAVPQVESTIDALGSNSRQTFARLGSEGNCSGELEGESEDFSSHNTQPHHFLQRHSPSPSASSPLRRPPHILLQQNSVPHPGRPSPGGSGHTPLTPNGIFIGGGVTVASPSPSRFAPLGHHHNNHLPPLSVSGTNFSASSPSPAASGGTSVFRENGRLTSPSWN</sequence>
<dbReference type="OrthoDB" id="1922268at2759"/>